<gene>
    <name evidence="3" type="ORF">FHS83_001542</name>
</gene>
<dbReference type="AlphaFoldDB" id="A0A846MXD5"/>
<keyword evidence="3" id="KW-0966">Cell projection</keyword>
<feature type="region of interest" description="Disordered" evidence="1">
    <location>
        <begin position="22"/>
        <end position="58"/>
    </location>
</feature>
<name>A0A846MXD5_9PROT</name>
<proteinExistence type="predicted"/>
<dbReference type="Proteomes" id="UP000570514">
    <property type="component" value="Unassembled WGS sequence"/>
</dbReference>
<keyword evidence="4" id="KW-1185">Reference proteome</keyword>
<comment type="caution">
    <text evidence="3">The sequence shown here is derived from an EMBL/GenBank/DDBJ whole genome shotgun (WGS) entry which is preliminary data.</text>
</comment>
<evidence type="ECO:0000256" key="1">
    <source>
        <dbReference type="SAM" id="MobiDB-lite"/>
    </source>
</evidence>
<protein>
    <submittedName>
        <fullName evidence="3">Flagellar basal body-associated protein FliL</fullName>
    </submittedName>
</protein>
<evidence type="ECO:0000256" key="2">
    <source>
        <dbReference type="SAM" id="SignalP"/>
    </source>
</evidence>
<accession>A0A846MXD5</accession>
<reference evidence="3 4" key="1">
    <citation type="submission" date="2020-03" db="EMBL/GenBank/DDBJ databases">
        <title>Genomic Encyclopedia of Type Strains, Phase IV (KMG-IV): sequencing the most valuable type-strain genomes for metagenomic binning, comparative biology and taxonomic classification.</title>
        <authorList>
            <person name="Goeker M."/>
        </authorList>
    </citation>
    <scope>NUCLEOTIDE SEQUENCE [LARGE SCALE GENOMIC DNA]</scope>
    <source>
        <strain evidence="3 4">DSM 19867</strain>
    </source>
</reference>
<feature type="chain" id="PRO_5032792280" evidence="2">
    <location>
        <begin position="23"/>
        <end position="166"/>
    </location>
</feature>
<dbReference type="EMBL" id="JAASRM010000001">
    <property type="protein sequence ID" value="NIK88224.1"/>
    <property type="molecule type" value="Genomic_DNA"/>
</dbReference>
<evidence type="ECO:0000313" key="3">
    <source>
        <dbReference type="EMBL" id="NIK88224.1"/>
    </source>
</evidence>
<evidence type="ECO:0000313" key="4">
    <source>
        <dbReference type="Proteomes" id="UP000570514"/>
    </source>
</evidence>
<sequence>MRKALFLLMLLSLALPAQKAWASEGGEKSHASESKKDDAKEEKSGEKKDEKKKPATHKITQSESYVMLEPFYASIMDGSRPQGLLMVGIGLDIPNAQLRERVNTEMPRLRDAYVRSLMAFAAINTRAYRQPEVTDLADKLQAVTDRYLAAKGAKVLLAQVMIRLNK</sequence>
<feature type="signal peptide" evidence="2">
    <location>
        <begin position="1"/>
        <end position="22"/>
    </location>
</feature>
<feature type="compositionally biased region" description="Basic and acidic residues" evidence="1">
    <location>
        <begin position="25"/>
        <end position="53"/>
    </location>
</feature>
<keyword evidence="3" id="KW-0969">Cilium</keyword>
<dbReference type="RefSeq" id="WP_167082416.1">
    <property type="nucleotide sequence ID" value="NZ_BAAADC010000001.1"/>
</dbReference>
<keyword evidence="3" id="KW-0282">Flagellum</keyword>
<keyword evidence="2" id="KW-0732">Signal</keyword>
<organism evidence="3 4">
    <name type="scientific">Rhizomicrobium palustre</name>
    <dbReference type="NCBI Taxonomy" id="189966"/>
    <lineage>
        <taxon>Bacteria</taxon>
        <taxon>Pseudomonadati</taxon>
        <taxon>Pseudomonadota</taxon>
        <taxon>Alphaproteobacteria</taxon>
        <taxon>Micropepsales</taxon>
        <taxon>Micropepsaceae</taxon>
        <taxon>Rhizomicrobium</taxon>
    </lineage>
</organism>